<proteinExistence type="predicted"/>
<dbReference type="AlphaFoldDB" id="A0A1L3MDZ1"/>
<evidence type="ECO:0000259" key="1">
    <source>
        <dbReference type="PROSITE" id="PS51186"/>
    </source>
</evidence>
<keyword evidence="2" id="KW-0808">Transferase</keyword>
<evidence type="ECO:0000313" key="3">
    <source>
        <dbReference type="Proteomes" id="UP000182938"/>
    </source>
</evidence>
<dbReference type="PROSITE" id="PS51186">
    <property type="entry name" value="GNAT"/>
    <property type="match status" value="1"/>
</dbReference>
<dbReference type="KEGG" id="jte:ASJ30_02765"/>
<dbReference type="RefSeq" id="WP_072623756.1">
    <property type="nucleotide sequence ID" value="NZ_CP013290.1"/>
</dbReference>
<dbReference type="EMBL" id="CP013290">
    <property type="protein sequence ID" value="APH00581.1"/>
    <property type="molecule type" value="Genomic_DNA"/>
</dbReference>
<name>A0A1L3MDZ1_9MICO</name>
<dbReference type="Pfam" id="PF00583">
    <property type="entry name" value="Acetyltransf_1"/>
    <property type="match status" value="1"/>
</dbReference>
<reference evidence="2 3" key="1">
    <citation type="submission" date="2015-11" db="EMBL/GenBank/DDBJ databases">
        <authorList>
            <person name="Zhang Y."/>
            <person name="Guo Z."/>
        </authorList>
    </citation>
    <scope>NUCLEOTIDE SEQUENCE [LARGE SCALE GENOMIC DNA]</scope>
    <source>
        <strain evidence="2 3">YFY001</strain>
    </source>
</reference>
<dbReference type="Proteomes" id="UP000182938">
    <property type="component" value="Chromosome"/>
</dbReference>
<dbReference type="InterPro" id="IPR016181">
    <property type="entry name" value="Acyl_CoA_acyltransferase"/>
</dbReference>
<dbReference type="SUPFAM" id="SSF55729">
    <property type="entry name" value="Acyl-CoA N-acyltransferases (Nat)"/>
    <property type="match status" value="1"/>
</dbReference>
<organism evidence="2 3">
    <name type="scientific">Janibacter indicus</name>
    <dbReference type="NCBI Taxonomy" id="857417"/>
    <lineage>
        <taxon>Bacteria</taxon>
        <taxon>Bacillati</taxon>
        <taxon>Actinomycetota</taxon>
        <taxon>Actinomycetes</taxon>
        <taxon>Micrococcales</taxon>
        <taxon>Intrasporangiaceae</taxon>
        <taxon>Janibacter</taxon>
    </lineage>
</organism>
<gene>
    <name evidence="2" type="ORF">ASJ30_02765</name>
</gene>
<dbReference type="GO" id="GO:0016747">
    <property type="term" value="F:acyltransferase activity, transferring groups other than amino-acyl groups"/>
    <property type="evidence" value="ECO:0007669"/>
    <property type="project" value="InterPro"/>
</dbReference>
<protein>
    <submittedName>
        <fullName evidence="2">GCN5 family acetyltransferase</fullName>
    </submittedName>
</protein>
<dbReference type="CDD" id="cd04301">
    <property type="entry name" value="NAT_SF"/>
    <property type="match status" value="1"/>
</dbReference>
<accession>A0A1L3MDZ1</accession>
<dbReference type="InterPro" id="IPR000182">
    <property type="entry name" value="GNAT_dom"/>
</dbReference>
<sequence>MRDDLIIRRETPDDTAATEALHDAAFGVPDGRSESVERELLRGLRADGSVIDELTFVAELDGEVVAHVVCSRGSLAGEPSVGLGPIGVRPDHQRQGIGAALMMAVVASAEQQAEPAVVLLGDPEYYGFFGFVPASGLGIASPGEWEDRNFQAKPLRAWRPQMAGDFRYAPAFDRLG</sequence>
<evidence type="ECO:0000313" key="2">
    <source>
        <dbReference type="EMBL" id="APH00581.1"/>
    </source>
</evidence>
<dbReference type="Gene3D" id="3.40.630.30">
    <property type="match status" value="1"/>
</dbReference>
<feature type="domain" description="N-acetyltransferase" evidence="1">
    <location>
        <begin position="5"/>
        <end position="160"/>
    </location>
</feature>
<keyword evidence="3" id="KW-1185">Reference proteome</keyword>